<dbReference type="InterPro" id="IPR011051">
    <property type="entry name" value="RmlC_Cupin_sf"/>
</dbReference>
<reference evidence="1" key="1">
    <citation type="submission" date="2022-03" db="EMBL/GenBank/DDBJ databases">
        <title>De novo assembled genomes of Belliella spp. (Cyclobacteriaceae) strains.</title>
        <authorList>
            <person name="Szabo A."/>
            <person name="Korponai K."/>
            <person name="Felfoldi T."/>
        </authorList>
    </citation>
    <scope>NUCLEOTIDE SEQUENCE</scope>
    <source>
        <strain evidence="1">DSM 107340</strain>
    </source>
</reference>
<accession>A0ABS9UQ77</accession>
<dbReference type="EMBL" id="JAKZGS010000007">
    <property type="protein sequence ID" value="MCH7398335.1"/>
    <property type="molecule type" value="Genomic_DNA"/>
</dbReference>
<dbReference type="InterPro" id="IPR014710">
    <property type="entry name" value="RmlC-like_jellyroll"/>
</dbReference>
<comment type="caution">
    <text evidence="1">The sequence shown here is derived from an EMBL/GenBank/DDBJ whole genome shotgun (WGS) entry which is preliminary data.</text>
</comment>
<gene>
    <name evidence="1" type="ORF">MM236_10060</name>
</gene>
<organism evidence="1 2">
    <name type="scientific">Belliella calami</name>
    <dbReference type="NCBI Taxonomy" id="2923436"/>
    <lineage>
        <taxon>Bacteria</taxon>
        <taxon>Pseudomonadati</taxon>
        <taxon>Bacteroidota</taxon>
        <taxon>Cytophagia</taxon>
        <taxon>Cytophagales</taxon>
        <taxon>Cyclobacteriaceae</taxon>
        <taxon>Belliella</taxon>
    </lineage>
</organism>
<keyword evidence="2" id="KW-1185">Reference proteome</keyword>
<sequence>MVNLSSEGISFIDDRGKLVAFNDFSLEKIKRMYQIEHSDTSIIRAWQGHRVESKWFYVISGSFTIGYVKIDDFITPSEKLIANYKNISVNDNKVLHIPAGYANGLKAIEPQSKLIIFSDLSLEEAKEDNYKFDSNLWLDWDDLKSI</sequence>
<dbReference type="SUPFAM" id="SSF51182">
    <property type="entry name" value="RmlC-like cupins"/>
    <property type="match status" value="1"/>
</dbReference>
<dbReference type="RefSeq" id="WP_241274849.1">
    <property type="nucleotide sequence ID" value="NZ_JAKZGS010000007.1"/>
</dbReference>
<evidence type="ECO:0008006" key="3">
    <source>
        <dbReference type="Google" id="ProtNLM"/>
    </source>
</evidence>
<evidence type="ECO:0000313" key="2">
    <source>
        <dbReference type="Proteomes" id="UP001165488"/>
    </source>
</evidence>
<name>A0ABS9UQ77_9BACT</name>
<dbReference type="Proteomes" id="UP001165488">
    <property type="component" value="Unassembled WGS sequence"/>
</dbReference>
<protein>
    <recommendedName>
        <fullName evidence="3">dTDP-4-dehydrorhamnose 3,5-epimerase-like enzyme</fullName>
    </recommendedName>
</protein>
<proteinExistence type="predicted"/>
<evidence type="ECO:0000313" key="1">
    <source>
        <dbReference type="EMBL" id="MCH7398335.1"/>
    </source>
</evidence>
<dbReference type="Gene3D" id="2.60.120.10">
    <property type="entry name" value="Jelly Rolls"/>
    <property type="match status" value="1"/>
</dbReference>